<accession>A0A8H3IRM3</accession>
<dbReference type="AlphaFoldDB" id="A0A8H3IRM3"/>
<dbReference type="SUPFAM" id="SSF53335">
    <property type="entry name" value="S-adenosyl-L-methionine-dependent methyltransferases"/>
    <property type="match status" value="1"/>
</dbReference>
<gene>
    <name evidence="1" type="ORF">GOMPHAMPRED_003729</name>
</gene>
<evidence type="ECO:0008006" key="3">
    <source>
        <dbReference type="Google" id="ProtNLM"/>
    </source>
</evidence>
<dbReference type="OrthoDB" id="8300214at2759"/>
<keyword evidence="2" id="KW-1185">Reference proteome</keyword>
<dbReference type="EMBL" id="CAJPDQ010000022">
    <property type="protein sequence ID" value="CAF9924845.1"/>
    <property type="molecule type" value="Genomic_DNA"/>
</dbReference>
<reference evidence="1" key="1">
    <citation type="submission" date="2021-03" db="EMBL/GenBank/DDBJ databases">
        <authorList>
            <person name="Tagirdzhanova G."/>
        </authorList>
    </citation>
    <scope>NUCLEOTIDE SEQUENCE</scope>
</reference>
<dbReference type="InterPro" id="IPR029063">
    <property type="entry name" value="SAM-dependent_MTases_sf"/>
</dbReference>
<sequence length="295" mass="32088">MASAKDSSSSVLSATKIASYAIQNPRFPNIEISQVSHRIRLVTFWDISDGARVLEIGCGQGNCTTVLAEAVGPTGHIDAVDPAPGDYGAPFTLAQAQAHITASEIGNRITWHQADPVQFLAASKEKWDFVVLSHCVWYFKSPSTLKTIFDKLVGRTGQVCFAEYALNASRATGNAHVLAALTRATLEAHRDSSANIQSPLSPAGIKTIALESQCWELSNEKTIIPESDLDDGRWEVGDVAHSQFLEEVKQSIRDERINLLVKSMRDAVLTAIEANGGKENIYTMDVWAGVFKTTK</sequence>
<dbReference type="Gene3D" id="3.40.50.150">
    <property type="entry name" value="Vaccinia Virus protein VP39"/>
    <property type="match status" value="1"/>
</dbReference>
<dbReference type="Pfam" id="PF13489">
    <property type="entry name" value="Methyltransf_23"/>
    <property type="match status" value="1"/>
</dbReference>
<organism evidence="1 2">
    <name type="scientific">Gomphillus americanus</name>
    <dbReference type="NCBI Taxonomy" id="1940652"/>
    <lineage>
        <taxon>Eukaryota</taxon>
        <taxon>Fungi</taxon>
        <taxon>Dikarya</taxon>
        <taxon>Ascomycota</taxon>
        <taxon>Pezizomycotina</taxon>
        <taxon>Lecanoromycetes</taxon>
        <taxon>OSLEUM clade</taxon>
        <taxon>Ostropomycetidae</taxon>
        <taxon>Ostropales</taxon>
        <taxon>Graphidaceae</taxon>
        <taxon>Gomphilloideae</taxon>
        <taxon>Gomphillus</taxon>
    </lineage>
</organism>
<dbReference type="CDD" id="cd02440">
    <property type="entry name" value="AdoMet_MTases"/>
    <property type="match status" value="1"/>
</dbReference>
<evidence type="ECO:0000313" key="2">
    <source>
        <dbReference type="Proteomes" id="UP000664169"/>
    </source>
</evidence>
<name>A0A8H3IRM3_9LECA</name>
<protein>
    <recommendedName>
        <fullName evidence="3">Methyltransferase domain-containing protein</fullName>
    </recommendedName>
</protein>
<comment type="caution">
    <text evidence="1">The sequence shown here is derived from an EMBL/GenBank/DDBJ whole genome shotgun (WGS) entry which is preliminary data.</text>
</comment>
<evidence type="ECO:0000313" key="1">
    <source>
        <dbReference type="EMBL" id="CAF9924845.1"/>
    </source>
</evidence>
<proteinExistence type="predicted"/>
<dbReference type="Proteomes" id="UP000664169">
    <property type="component" value="Unassembled WGS sequence"/>
</dbReference>